<reference evidence="2 3" key="1">
    <citation type="journal article" date="2011" name="J. Bacteriol.">
        <title>Genome sequence of 'Pedosphaera parvula' Ellin514, an aerobic Verrucomicrobial isolate from pasture soil.</title>
        <authorList>
            <person name="Kant R."/>
            <person name="van Passel M.W."/>
            <person name="Sangwan P."/>
            <person name="Palva A."/>
            <person name="Lucas S."/>
            <person name="Copeland A."/>
            <person name="Lapidus A."/>
            <person name="Glavina Del Rio T."/>
            <person name="Dalin E."/>
            <person name="Tice H."/>
            <person name="Bruce D."/>
            <person name="Goodwin L."/>
            <person name="Pitluck S."/>
            <person name="Chertkov O."/>
            <person name="Larimer F.W."/>
            <person name="Land M.L."/>
            <person name="Hauser L."/>
            <person name="Brettin T.S."/>
            <person name="Detter J.C."/>
            <person name="Han S."/>
            <person name="de Vos W.M."/>
            <person name="Janssen P.H."/>
            <person name="Smidt H."/>
        </authorList>
    </citation>
    <scope>NUCLEOTIDE SEQUENCE [LARGE SCALE GENOMIC DNA]</scope>
    <source>
        <strain evidence="2 3">Ellin514</strain>
    </source>
</reference>
<dbReference type="STRING" id="320771.Cflav_PD1107"/>
<gene>
    <name evidence="2" type="ORF">Cflav_PD1107</name>
</gene>
<accession>B9XQA8</accession>
<name>B9XQA8_PEDPL</name>
<keyword evidence="1" id="KW-0732">Signal</keyword>
<dbReference type="AlphaFoldDB" id="B9XQA8"/>
<protein>
    <recommendedName>
        <fullName evidence="4">Outer membrane protein beta-barrel domain-containing protein</fullName>
    </recommendedName>
</protein>
<sequence length="254" mass="27949" precursor="true">MVFNFVRLAIVIVLGVFSVAAAQAQGQIPDTEDWNFRLGIPIWAAGTHGTIGAFNRKVHLDQSFIDTLDSLDFAAALNLEVRKDRWLFFSDGQYLKISDTGESRELFRGGSASLGEKFMIDDLAIGYTALKNECVSLDLFAGAQLSYAAANVSINLPTLDRAASASAFWADPIIGAYLNYQFSKPAGFYTKADVGGFHSSSRLTWQVEGGFEFPIASHFYTRVAYRCLASDFQRRALSIDTVVRGPQVEIGVRF</sequence>
<feature type="signal peptide" evidence="1">
    <location>
        <begin position="1"/>
        <end position="24"/>
    </location>
</feature>
<evidence type="ECO:0000256" key="1">
    <source>
        <dbReference type="SAM" id="SignalP"/>
    </source>
</evidence>
<keyword evidence="3" id="KW-1185">Reference proteome</keyword>
<organism evidence="2 3">
    <name type="scientific">Pedosphaera parvula (strain Ellin514)</name>
    <dbReference type="NCBI Taxonomy" id="320771"/>
    <lineage>
        <taxon>Bacteria</taxon>
        <taxon>Pseudomonadati</taxon>
        <taxon>Verrucomicrobiota</taxon>
        <taxon>Pedosphaerae</taxon>
        <taxon>Pedosphaerales</taxon>
        <taxon>Pedosphaeraceae</taxon>
        <taxon>Pedosphaera</taxon>
    </lineage>
</organism>
<evidence type="ECO:0000313" key="3">
    <source>
        <dbReference type="Proteomes" id="UP000003688"/>
    </source>
</evidence>
<dbReference type="SUPFAM" id="SSF56925">
    <property type="entry name" value="OMPA-like"/>
    <property type="match status" value="1"/>
</dbReference>
<evidence type="ECO:0008006" key="4">
    <source>
        <dbReference type="Google" id="ProtNLM"/>
    </source>
</evidence>
<feature type="chain" id="PRO_5002893158" description="Outer membrane protein beta-barrel domain-containing protein" evidence="1">
    <location>
        <begin position="25"/>
        <end position="254"/>
    </location>
</feature>
<dbReference type="EMBL" id="ABOX02000053">
    <property type="protein sequence ID" value="EEF57932.1"/>
    <property type="molecule type" value="Genomic_DNA"/>
</dbReference>
<dbReference type="InterPro" id="IPR011250">
    <property type="entry name" value="OMP/PagP_B-barrel"/>
</dbReference>
<dbReference type="Proteomes" id="UP000003688">
    <property type="component" value="Unassembled WGS sequence"/>
</dbReference>
<proteinExistence type="predicted"/>
<evidence type="ECO:0000313" key="2">
    <source>
        <dbReference type="EMBL" id="EEF57932.1"/>
    </source>
</evidence>
<comment type="caution">
    <text evidence="2">The sequence shown here is derived from an EMBL/GenBank/DDBJ whole genome shotgun (WGS) entry which is preliminary data.</text>
</comment>